<dbReference type="PIRSF" id="PIRSF000188">
    <property type="entry name" value="Phe_leu_dh"/>
    <property type="match status" value="1"/>
</dbReference>
<feature type="active site" description="Proton donor/acceptor" evidence="4">
    <location>
        <position position="88"/>
    </location>
</feature>
<dbReference type="EMBL" id="CP036287">
    <property type="protein sequence ID" value="QDU66919.1"/>
    <property type="molecule type" value="Genomic_DNA"/>
</dbReference>
<dbReference type="InterPro" id="IPR006097">
    <property type="entry name" value="Glu/Leu/Phe/Val/Trp_DH_dimer"/>
</dbReference>
<evidence type="ECO:0000256" key="5">
    <source>
        <dbReference type="PIRSR" id="PIRSR000188-2"/>
    </source>
</evidence>
<evidence type="ECO:0000256" key="6">
    <source>
        <dbReference type="RuleBase" id="RU004417"/>
    </source>
</evidence>
<reference evidence="9 10" key="1">
    <citation type="submission" date="2019-02" db="EMBL/GenBank/DDBJ databases">
        <title>Deep-cultivation of Planctomycetes and their phenomic and genomic characterization uncovers novel biology.</title>
        <authorList>
            <person name="Wiegand S."/>
            <person name="Jogler M."/>
            <person name="Boedeker C."/>
            <person name="Pinto D."/>
            <person name="Vollmers J."/>
            <person name="Rivas-Marin E."/>
            <person name="Kohn T."/>
            <person name="Peeters S.H."/>
            <person name="Heuer A."/>
            <person name="Rast P."/>
            <person name="Oberbeckmann S."/>
            <person name="Bunk B."/>
            <person name="Jeske O."/>
            <person name="Meyerdierks A."/>
            <person name="Storesund J.E."/>
            <person name="Kallscheuer N."/>
            <person name="Luecker S."/>
            <person name="Lage O.M."/>
            <person name="Pohl T."/>
            <person name="Merkel B.J."/>
            <person name="Hornburger P."/>
            <person name="Mueller R.-W."/>
            <person name="Bruemmer F."/>
            <person name="Labrenz M."/>
            <person name="Spormann A.M."/>
            <person name="Op den Camp H."/>
            <person name="Overmann J."/>
            <person name="Amann R."/>
            <person name="Jetten M.S.M."/>
            <person name="Mascher T."/>
            <person name="Medema M.H."/>
            <person name="Devos D.P."/>
            <person name="Kaster A.-K."/>
            <person name="Ovreas L."/>
            <person name="Rohde M."/>
            <person name="Galperin M.Y."/>
            <person name="Jogler C."/>
        </authorList>
    </citation>
    <scope>NUCLEOTIDE SEQUENCE [LARGE SCALE GENOMIC DNA]</scope>
    <source>
        <strain evidence="9 10">Pla133</strain>
    </source>
</reference>
<comment type="similarity">
    <text evidence="1 6">Belongs to the Glu/Leu/Phe/Val dehydrogenases family.</text>
</comment>
<accession>A0A518BIW4</accession>
<dbReference type="Pfam" id="PF02812">
    <property type="entry name" value="ELFV_dehydrog_N"/>
    <property type="match status" value="1"/>
</dbReference>
<dbReference type="Pfam" id="PF00208">
    <property type="entry name" value="ELFV_dehydrog"/>
    <property type="match status" value="1"/>
</dbReference>
<evidence type="ECO:0000256" key="3">
    <source>
        <dbReference type="ARBA" id="ARBA00023027"/>
    </source>
</evidence>
<dbReference type="PRINTS" id="PR00082">
    <property type="entry name" value="GLFDHDRGNASE"/>
</dbReference>
<dbReference type="KEGG" id="pbap:Pla133_19950"/>
<dbReference type="InterPro" id="IPR016211">
    <property type="entry name" value="Glu/Phe/Leu/Val/Trp_DH_bac/arc"/>
</dbReference>
<dbReference type="GO" id="GO:0050049">
    <property type="term" value="F:L-leucine dehydrogenase activity"/>
    <property type="evidence" value="ECO:0007669"/>
    <property type="project" value="UniProtKB-EC"/>
</dbReference>
<dbReference type="EC" id="1.4.1.9" evidence="9"/>
<evidence type="ECO:0000256" key="1">
    <source>
        <dbReference type="ARBA" id="ARBA00006382"/>
    </source>
</evidence>
<feature type="domain" description="Glutamate/phenylalanine/leucine/valine/L-tryptophan dehydrogenase C-terminal" evidence="8">
    <location>
        <begin position="149"/>
        <end position="356"/>
    </location>
</feature>
<dbReference type="InterPro" id="IPR036291">
    <property type="entry name" value="NAD(P)-bd_dom_sf"/>
</dbReference>
<evidence type="ECO:0000256" key="7">
    <source>
        <dbReference type="SAM" id="MobiDB-lite"/>
    </source>
</evidence>
<dbReference type="GO" id="GO:0000166">
    <property type="term" value="F:nucleotide binding"/>
    <property type="evidence" value="ECO:0007669"/>
    <property type="project" value="UniProtKB-KW"/>
</dbReference>
<dbReference type="SMART" id="SM00839">
    <property type="entry name" value="ELFV_dehydrog"/>
    <property type="match status" value="1"/>
</dbReference>
<dbReference type="InterPro" id="IPR006095">
    <property type="entry name" value="Glu/Leu/Phe/Val/Trp_DH"/>
</dbReference>
<keyword evidence="5" id="KW-0547">Nucleotide-binding</keyword>
<gene>
    <name evidence="9" type="primary">ldh_2</name>
    <name evidence="9" type="ORF">Pla133_19950</name>
</gene>
<dbReference type="Proteomes" id="UP000316921">
    <property type="component" value="Chromosome"/>
</dbReference>
<dbReference type="SUPFAM" id="SSF51735">
    <property type="entry name" value="NAD(P)-binding Rossmann-fold domains"/>
    <property type="match status" value="1"/>
</dbReference>
<proteinExistence type="inferred from homology"/>
<dbReference type="PANTHER" id="PTHR42722">
    <property type="entry name" value="LEUCINE DEHYDROGENASE"/>
    <property type="match status" value="1"/>
</dbReference>
<evidence type="ECO:0000313" key="10">
    <source>
        <dbReference type="Proteomes" id="UP000316921"/>
    </source>
</evidence>
<evidence type="ECO:0000313" key="9">
    <source>
        <dbReference type="EMBL" id="QDU66919.1"/>
    </source>
</evidence>
<sequence length="388" mass="41220">MLAGCPMSIRLLDAMAREDFEEVVAVQDRRSGLRAVVALHDTSAGPAFGGIRRWNYASEASAALDCLRLARAMTWKCVLAGLPAGGAKTVVLDHGGLDPESAYRHLGRVIERMGGRYYTGPDVNTGERELAWLAAETRYATDPGPEGPQELAESTAAGVFAGIAAGLRHLDGEEDWSRRSVVIQGLGSVGLRLARRLVEQGARVVGADIDERTAQVAVTELGIETVAPGDELDVPCDVFSPNALGGLVHDLTLVRLRARVVCGGANNVLASAAHGDRLHARGILFVPDFMVNAGALIRGALFHLEGRREPVVEIQARVDAVATELLALARELGRPPSRVAVAEASRRLAARRNRLRGCDDAAALSDKGRVSGNHTTSPADTDRKDSDA</sequence>
<feature type="region of interest" description="Disordered" evidence="7">
    <location>
        <begin position="363"/>
        <end position="388"/>
    </location>
</feature>
<dbReference type="SUPFAM" id="SSF53223">
    <property type="entry name" value="Aminoacid dehydrogenase-like, N-terminal domain"/>
    <property type="match status" value="1"/>
</dbReference>
<dbReference type="Gene3D" id="3.40.50.10860">
    <property type="entry name" value="Leucine Dehydrogenase, chain A, domain 1"/>
    <property type="match status" value="1"/>
</dbReference>
<protein>
    <submittedName>
        <fullName evidence="9">Leucine dehydrogenase</fullName>
        <ecNumber evidence="9">1.4.1.9</ecNumber>
    </submittedName>
</protein>
<dbReference type="Gene3D" id="3.40.50.720">
    <property type="entry name" value="NAD(P)-binding Rossmann-like Domain"/>
    <property type="match status" value="1"/>
</dbReference>
<keyword evidence="2 6" id="KW-0560">Oxidoreductase</keyword>
<evidence type="ECO:0000256" key="4">
    <source>
        <dbReference type="PIRSR" id="PIRSR000188-1"/>
    </source>
</evidence>
<dbReference type="GO" id="GO:0006520">
    <property type="term" value="P:amino acid metabolic process"/>
    <property type="evidence" value="ECO:0007669"/>
    <property type="project" value="InterPro"/>
</dbReference>
<evidence type="ECO:0000256" key="2">
    <source>
        <dbReference type="ARBA" id="ARBA00023002"/>
    </source>
</evidence>
<organism evidence="9 10">
    <name type="scientific">Engelhardtia mirabilis</name>
    <dbReference type="NCBI Taxonomy" id="2528011"/>
    <lineage>
        <taxon>Bacteria</taxon>
        <taxon>Pseudomonadati</taxon>
        <taxon>Planctomycetota</taxon>
        <taxon>Planctomycetia</taxon>
        <taxon>Planctomycetia incertae sedis</taxon>
        <taxon>Engelhardtia</taxon>
    </lineage>
</organism>
<dbReference type="AlphaFoldDB" id="A0A518BIW4"/>
<dbReference type="InterPro" id="IPR046346">
    <property type="entry name" value="Aminoacid_DH-like_N_sf"/>
</dbReference>
<feature type="binding site" evidence="5">
    <location>
        <begin position="185"/>
        <end position="190"/>
    </location>
    <ligand>
        <name>NAD(+)</name>
        <dbReference type="ChEBI" id="CHEBI:57540"/>
    </ligand>
</feature>
<name>A0A518BIW4_9BACT</name>
<keyword evidence="3 5" id="KW-0520">NAD</keyword>
<evidence type="ECO:0000259" key="8">
    <source>
        <dbReference type="SMART" id="SM00839"/>
    </source>
</evidence>
<dbReference type="InterPro" id="IPR006096">
    <property type="entry name" value="Glu/Leu/Phe/Val/Trp_DH_C"/>
</dbReference>
<dbReference type="PANTHER" id="PTHR42722:SF1">
    <property type="entry name" value="VALINE DEHYDROGENASE"/>
    <property type="match status" value="1"/>
</dbReference>
<keyword evidence="10" id="KW-1185">Reference proteome</keyword>